<dbReference type="PANTHER" id="PTHR45635:SF47">
    <property type="entry name" value="ADP,ATP CARRIER PROTEIN, MITOCHONDRIAL"/>
    <property type="match status" value="1"/>
</dbReference>
<dbReference type="PROSITE" id="PS50920">
    <property type="entry name" value="SOLCAR"/>
    <property type="match status" value="1"/>
</dbReference>
<gene>
    <name evidence="18" type="ORF">C4D60_Mb03t03640</name>
</gene>
<organism evidence="18 19">
    <name type="scientific">Musa balbisiana</name>
    <name type="common">Banana</name>
    <dbReference type="NCBI Taxonomy" id="52838"/>
    <lineage>
        <taxon>Eukaryota</taxon>
        <taxon>Viridiplantae</taxon>
        <taxon>Streptophyta</taxon>
        <taxon>Embryophyta</taxon>
        <taxon>Tracheophyta</taxon>
        <taxon>Spermatophyta</taxon>
        <taxon>Magnoliopsida</taxon>
        <taxon>Liliopsida</taxon>
        <taxon>Zingiberales</taxon>
        <taxon>Musaceae</taxon>
        <taxon>Musa</taxon>
    </lineage>
</organism>
<keyword evidence="11" id="KW-0496">Mitochondrion</keyword>
<evidence type="ECO:0000256" key="2">
    <source>
        <dbReference type="ARBA" id="ARBA00006375"/>
    </source>
</evidence>
<dbReference type="GO" id="GO:0005471">
    <property type="term" value="F:ATP:ADP antiporter activity"/>
    <property type="evidence" value="ECO:0007669"/>
    <property type="project" value="UniProtKB-UniRule"/>
</dbReference>
<keyword evidence="10" id="KW-1133">Transmembrane helix</keyword>
<evidence type="ECO:0000256" key="5">
    <source>
        <dbReference type="ARBA" id="ARBA00022449"/>
    </source>
</evidence>
<evidence type="ECO:0000256" key="16">
    <source>
        <dbReference type="RuleBase" id="RU000488"/>
    </source>
</evidence>
<dbReference type="EMBL" id="PYDT01000006">
    <property type="protein sequence ID" value="THU57448.1"/>
    <property type="molecule type" value="Genomic_DNA"/>
</dbReference>
<keyword evidence="12 15" id="KW-0472">Membrane</keyword>
<evidence type="ECO:0000256" key="6">
    <source>
        <dbReference type="ARBA" id="ARBA00022692"/>
    </source>
</evidence>
<comment type="caution">
    <text evidence="18">The sequence shown here is derived from an EMBL/GenBank/DDBJ whole genome shotgun (WGS) entry which is preliminary data.</text>
</comment>
<keyword evidence="8" id="KW-0999">Mitochondrion inner membrane</keyword>
<name>A0A4S8J7A0_MUSBA</name>
<dbReference type="Proteomes" id="UP000317650">
    <property type="component" value="Chromosome 3"/>
</dbReference>
<evidence type="ECO:0000313" key="18">
    <source>
        <dbReference type="EMBL" id="THU57448.1"/>
    </source>
</evidence>
<evidence type="ECO:0000256" key="12">
    <source>
        <dbReference type="ARBA" id="ARBA00023136"/>
    </source>
</evidence>
<keyword evidence="19" id="KW-1185">Reference proteome</keyword>
<keyword evidence="5" id="KW-0050">Antiport</keyword>
<comment type="subcellular location">
    <subcellularLocation>
        <location evidence="17">Membrane</location>
        <topology evidence="17">Multi-pass membrane protein</topology>
    </subcellularLocation>
    <subcellularLocation>
        <location evidence="1">Mitochondrion inner membrane</location>
        <topology evidence="1">Multi-pass membrane protein</topology>
    </subcellularLocation>
</comment>
<proteinExistence type="inferred from homology"/>
<evidence type="ECO:0000256" key="1">
    <source>
        <dbReference type="ARBA" id="ARBA00004448"/>
    </source>
</evidence>
<evidence type="ECO:0000256" key="9">
    <source>
        <dbReference type="ARBA" id="ARBA00022946"/>
    </source>
</evidence>
<keyword evidence="7" id="KW-0677">Repeat</keyword>
<dbReference type="InterPro" id="IPR023395">
    <property type="entry name" value="MCP_dom_sf"/>
</dbReference>
<dbReference type="AlphaFoldDB" id="A0A4S8J7A0"/>
<evidence type="ECO:0000256" key="4">
    <source>
        <dbReference type="ARBA" id="ARBA00022448"/>
    </source>
</evidence>
<evidence type="ECO:0000256" key="15">
    <source>
        <dbReference type="PROSITE-ProRule" id="PRU00282"/>
    </source>
</evidence>
<dbReference type="PANTHER" id="PTHR45635">
    <property type="entry name" value="ADP,ATP CARRIER PROTEIN 1-RELATED-RELATED"/>
    <property type="match status" value="1"/>
</dbReference>
<feature type="repeat" description="Solcar" evidence="15">
    <location>
        <begin position="1"/>
        <end position="43"/>
    </location>
</feature>
<evidence type="ECO:0000256" key="10">
    <source>
        <dbReference type="ARBA" id="ARBA00022989"/>
    </source>
</evidence>
<dbReference type="PRINTS" id="PR00926">
    <property type="entry name" value="MITOCARRIER"/>
</dbReference>
<dbReference type="InterPro" id="IPR002067">
    <property type="entry name" value="MCP"/>
</dbReference>
<evidence type="ECO:0000256" key="8">
    <source>
        <dbReference type="ARBA" id="ARBA00022792"/>
    </source>
</evidence>
<dbReference type="InterPro" id="IPR002113">
    <property type="entry name" value="ADT_euk_type"/>
</dbReference>
<dbReference type="InterPro" id="IPR018108">
    <property type="entry name" value="MCP_transmembrane"/>
</dbReference>
<evidence type="ECO:0000256" key="7">
    <source>
        <dbReference type="ARBA" id="ARBA00022737"/>
    </source>
</evidence>
<keyword evidence="9" id="KW-0809">Transit peptide</keyword>
<dbReference type="STRING" id="52838.A0A4S8J7A0"/>
<reference evidence="18 19" key="1">
    <citation type="journal article" date="2019" name="Nat. Plants">
        <title>Genome sequencing of Musa balbisiana reveals subgenome evolution and function divergence in polyploid bananas.</title>
        <authorList>
            <person name="Yao X."/>
        </authorList>
    </citation>
    <scope>NUCLEOTIDE SEQUENCE [LARGE SCALE GENOMIC DNA]</scope>
    <source>
        <strain evidence="19">cv. DH-PKW</strain>
        <tissue evidence="18">Leaves</tissue>
    </source>
</reference>
<comment type="subunit">
    <text evidence="3 17">Monomer.</text>
</comment>
<comment type="function">
    <text evidence="17">Catalyzes the exchange of ADP and ATP across the membrane.</text>
</comment>
<evidence type="ECO:0000256" key="3">
    <source>
        <dbReference type="ARBA" id="ARBA00011245"/>
    </source>
</evidence>
<accession>A0A4S8J7A0</accession>
<dbReference type="GO" id="GO:0005743">
    <property type="term" value="C:mitochondrial inner membrane"/>
    <property type="evidence" value="ECO:0007669"/>
    <property type="project" value="UniProtKB-SubCell"/>
</dbReference>
<keyword evidence="6 15" id="KW-0812">Transmembrane</keyword>
<dbReference type="SUPFAM" id="SSF103506">
    <property type="entry name" value="Mitochondrial carrier"/>
    <property type="match status" value="1"/>
</dbReference>
<dbReference type="GO" id="GO:0140021">
    <property type="term" value="P:mitochondrial ADP transmembrane transport"/>
    <property type="evidence" value="ECO:0007669"/>
    <property type="project" value="InterPro"/>
</dbReference>
<evidence type="ECO:0000256" key="17">
    <source>
        <dbReference type="RuleBase" id="RU368008"/>
    </source>
</evidence>
<evidence type="ECO:0000256" key="11">
    <source>
        <dbReference type="ARBA" id="ARBA00023128"/>
    </source>
</evidence>
<protein>
    <recommendedName>
        <fullName evidence="17">ADP/ATP translocase</fullName>
    </recommendedName>
    <alternativeName>
        <fullName evidence="17">ADP,ATP carrier protein</fullName>
    </alternativeName>
</protein>
<evidence type="ECO:0000313" key="19">
    <source>
        <dbReference type="Proteomes" id="UP000317650"/>
    </source>
</evidence>
<dbReference type="GO" id="GO:1990544">
    <property type="term" value="P:mitochondrial ATP transmembrane transport"/>
    <property type="evidence" value="ECO:0007669"/>
    <property type="project" value="InterPro"/>
</dbReference>
<sequence length="129" mass="14575">MSYHKTLKSEGIAGLYRGFNISCVEIIVYRDLYFGMYDSLKPVLLTGKLQDSFFESFALLNGAGLASCPIHYFEEQRVLGHCSRVRVLIYSVQSLLVVCLLRKGTKRVVLAEEQRAAENENSISFLQMA</sequence>
<comment type="function">
    <text evidence="14">ADP:ATP antiporter that mediates import of ADP into the mitochondrial matrix for ATP synthesis, and export of ATP out to fuel the cell. Cycles between the cytoplasmic-open state (c-state) and the matrix-open state (m-state): operates by the alternating access mechanism with a single substrate-binding site intermittently exposed to either the cytosolic (c-state) or matrix (m-state) side of the inner mitochondrial membrane.</text>
</comment>
<comment type="catalytic activity">
    <reaction evidence="13">
        <text>ADP(in) + ATP(out) = ADP(out) + ATP(in)</text>
        <dbReference type="Rhea" id="RHEA:34999"/>
        <dbReference type="ChEBI" id="CHEBI:30616"/>
        <dbReference type="ChEBI" id="CHEBI:456216"/>
    </reaction>
    <physiologicalReaction direction="left-to-right" evidence="13">
        <dbReference type="Rhea" id="RHEA:35000"/>
    </physiologicalReaction>
</comment>
<dbReference type="Pfam" id="PF00153">
    <property type="entry name" value="Mito_carr"/>
    <property type="match status" value="1"/>
</dbReference>
<evidence type="ECO:0000256" key="14">
    <source>
        <dbReference type="ARBA" id="ARBA00045250"/>
    </source>
</evidence>
<dbReference type="Gene3D" id="1.50.40.10">
    <property type="entry name" value="Mitochondrial carrier domain"/>
    <property type="match status" value="1"/>
</dbReference>
<comment type="similarity">
    <text evidence="2 16">Belongs to the mitochondrial carrier (TC 2.A.29) family.</text>
</comment>
<keyword evidence="4 16" id="KW-0813">Transport</keyword>
<evidence type="ECO:0000256" key="13">
    <source>
        <dbReference type="ARBA" id="ARBA00024143"/>
    </source>
</evidence>